<dbReference type="Gene3D" id="1.10.10.60">
    <property type="entry name" value="Homeodomain-like"/>
    <property type="match status" value="1"/>
</dbReference>
<dbReference type="EMBL" id="FZQB01000002">
    <property type="protein sequence ID" value="SNT71914.1"/>
    <property type="molecule type" value="Genomic_DNA"/>
</dbReference>
<evidence type="ECO:0000259" key="5">
    <source>
        <dbReference type="PROSITE" id="PS01124"/>
    </source>
</evidence>
<dbReference type="InterPro" id="IPR029062">
    <property type="entry name" value="Class_I_gatase-like"/>
</dbReference>
<dbReference type="GO" id="GO:0003700">
    <property type="term" value="F:DNA-binding transcription factor activity"/>
    <property type="evidence" value="ECO:0007669"/>
    <property type="project" value="InterPro"/>
</dbReference>
<organism evidence="6 7">
    <name type="scientific">Paracoccus seriniphilus</name>
    <dbReference type="NCBI Taxonomy" id="184748"/>
    <lineage>
        <taxon>Bacteria</taxon>
        <taxon>Pseudomonadati</taxon>
        <taxon>Pseudomonadota</taxon>
        <taxon>Alphaproteobacteria</taxon>
        <taxon>Rhodobacterales</taxon>
        <taxon>Paracoccaceae</taxon>
        <taxon>Paracoccus</taxon>
    </lineage>
</organism>
<name>A0A239PNM9_9RHOB</name>
<evidence type="ECO:0000313" key="6">
    <source>
        <dbReference type="EMBL" id="SNT71914.1"/>
    </source>
</evidence>
<keyword evidence="3" id="KW-0804">Transcription</keyword>
<feature type="chain" id="PRO_5012941273" evidence="4">
    <location>
        <begin position="23"/>
        <end position="345"/>
    </location>
</feature>
<dbReference type="CDD" id="cd03136">
    <property type="entry name" value="GATase1_AraC_ArgR_like"/>
    <property type="match status" value="1"/>
</dbReference>
<feature type="domain" description="HTH araC/xylS-type" evidence="5">
    <location>
        <begin position="222"/>
        <end position="320"/>
    </location>
</feature>
<dbReference type="Pfam" id="PF01965">
    <property type="entry name" value="DJ-1_PfpI"/>
    <property type="match status" value="1"/>
</dbReference>
<sequence>MHRSKPDVISLLVLVTPHFNMAATVSFIDPFRAANYLEGRTQFQWKIASLQGGGCIASNGMTIETQPLAEVRQARHDFVILSSSWTPESFNTAPLHMSLWRWASEGATLGGLDTGALILAEAGLLKNHRATVHYEHIDAMQELYPNVDVSEELFVFDGNRISCCGGAASVDFALHIIKGTHGEALANAAARYVFHQTVRPQGTMQSPGLAEPMGQLAPGSVKRAIAMMEQNLETPLSIPEICEAIDLSQRQLNRLFARYVKKTPKVYYRDIRLDRARGLVTQTEMPLLEVAIASGFASHVHFSRAYRERFGLSPRSDRIEGRVPFEFRAWPMYRKAMNPRQGPEW</sequence>
<feature type="signal peptide" evidence="4">
    <location>
        <begin position="1"/>
        <end position="22"/>
    </location>
</feature>
<dbReference type="Gene3D" id="3.40.50.880">
    <property type="match status" value="1"/>
</dbReference>
<dbReference type="PANTHER" id="PTHR43130">
    <property type="entry name" value="ARAC-FAMILY TRANSCRIPTIONAL REGULATOR"/>
    <property type="match status" value="1"/>
</dbReference>
<evidence type="ECO:0000256" key="1">
    <source>
        <dbReference type="ARBA" id="ARBA00023015"/>
    </source>
</evidence>
<keyword evidence="2" id="KW-0238">DNA-binding</keyword>
<dbReference type="InterPro" id="IPR009057">
    <property type="entry name" value="Homeodomain-like_sf"/>
</dbReference>
<dbReference type="PROSITE" id="PS01124">
    <property type="entry name" value="HTH_ARAC_FAMILY_2"/>
    <property type="match status" value="1"/>
</dbReference>
<dbReference type="SUPFAM" id="SSF46689">
    <property type="entry name" value="Homeodomain-like"/>
    <property type="match status" value="2"/>
</dbReference>
<dbReference type="Pfam" id="PF12833">
    <property type="entry name" value="HTH_18"/>
    <property type="match status" value="1"/>
</dbReference>
<dbReference type="InterPro" id="IPR018060">
    <property type="entry name" value="HTH_AraC"/>
</dbReference>
<reference evidence="6 7" key="1">
    <citation type="submission" date="2017-07" db="EMBL/GenBank/DDBJ databases">
        <authorList>
            <person name="Sun Z.S."/>
            <person name="Albrecht U."/>
            <person name="Echele G."/>
            <person name="Lee C.C."/>
        </authorList>
    </citation>
    <scope>NUCLEOTIDE SEQUENCE [LARGE SCALE GENOMIC DNA]</scope>
    <source>
        <strain evidence="6 7">DSM 14827</strain>
    </source>
</reference>
<evidence type="ECO:0000256" key="4">
    <source>
        <dbReference type="SAM" id="SignalP"/>
    </source>
</evidence>
<keyword evidence="4" id="KW-0732">Signal</keyword>
<evidence type="ECO:0000256" key="2">
    <source>
        <dbReference type="ARBA" id="ARBA00023125"/>
    </source>
</evidence>
<keyword evidence="1" id="KW-0805">Transcription regulation</keyword>
<dbReference type="InterPro" id="IPR052158">
    <property type="entry name" value="INH-QAR"/>
</dbReference>
<accession>A0A239PNM9</accession>
<dbReference type="SUPFAM" id="SSF52317">
    <property type="entry name" value="Class I glutamine amidotransferase-like"/>
    <property type="match status" value="1"/>
</dbReference>
<dbReference type="RefSeq" id="WP_089343243.1">
    <property type="nucleotide sequence ID" value="NZ_CP067129.1"/>
</dbReference>
<dbReference type="Proteomes" id="UP000198307">
    <property type="component" value="Unassembled WGS sequence"/>
</dbReference>
<proteinExistence type="predicted"/>
<evidence type="ECO:0000313" key="7">
    <source>
        <dbReference type="Proteomes" id="UP000198307"/>
    </source>
</evidence>
<dbReference type="OrthoDB" id="9793400at2"/>
<keyword evidence="7" id="KW-1185">Reference proteome</keyword>
<dbReference type="AlphaFoldDB" id="A0A239PNM9"/>
<dbReference type="InterPro" id="IPR018062">
    <property type="entry name" value="HTH_AraC-typ_CS"/>
</dbReference>
<dbReference type="GO" id="GO:0043565">
    <property type="term" value="F:sequence-specific DNA binding"/>
    <property type="evidence" value="ECO:0007669"/>
    <property type="project" value="InterPro"/>
</dbReference>
<dbReference type="SMART" id="SM00342">
    <property type="entry name" value="HTH_ARAC"/>
    <property type="match status" value="1"/>
</dbReference>
<evidence type="ECO:0000256" key="3">
    <source>
        <dbReference type="ARBA" id="ARBA00023163"/>
    </source>
</evidence>
<dbReference type="PANTHER" id="PTHR43130:SF3">
    <property type="entry name" value="HTH-TYPE TRANSCRIPTIONAL REGULATOR RV1931C"/>
    <property type="match status" value="1"/>
</dbReference>
<dbReference type="PROSITE" id="PS00041">
    <property type="entry name" value="HTH_ARAC_FAMILY_1"/>
    <property type="match status" value="1"/>
</dbReference>
<protein>
    <submittedName>
        <fullName evidence="6">AraC family transcriptional regulator, carnitine catabolism transcriptional activator</fullName>
    </submittedName>
</protein>
<dbReference type="InterPro" id="IPR002818">
    <property type="entry name" value="DJ-1/PfpI"/>
</dbReference>
<gene>
    <name evidence="6" type="ORF">SAMN05444959_102434</name>
</gene>